<proteinExistence type="inferred from homology"/>
<dbReference type="InterPro" id="IPR034161">
    <property type="entry name" value="Pepsin-like_plant"/>
</dbReference>
<reference evidence="9" key="1">
    <citation type="journal article" date="2019" name="Gigascience">
        <title>De novo genome assembly of the endangered Acer yangbiense, a plant species with extremely small populations endemic to Yunnan Province, China.</title>
        <authorList>
            <person name="Yang J."/>
            <person name="Wariss H.M."/>
            <person name="Tao L."/>
            <person name="Zhang R."/>
            <person name="Yun Q."/>
            <person name="Hollingsworth P."/>
            <person name="Dao Z."/>
            <person name="Luo G."/>
            <person name="Guo H."/>
            <person name="Ma Y."/>
            <person name="Sun W."/>
        </authorList>
    </citation>
    <scope>NUCLEOTIDE SEQUENCE [LARGE SCALE GENOMIC DNA]</scope>
    <source>
        <strain evidence="9">cv. br00</strain>
    </source>
</reference>
<feature type="chain" id="PRO_5024346025" description="Peptidase A1 domain-containing protein" evidence="6">
    <location>
        <begin position="24"/>
        <end position="464"/>
    </location>
</feature>
<evidence type="ECO:0000259" key="7">
    <source>
        <dbReference type="PROSITE" id="PS51767"/>
    </source>
</evidence>
<dbReference type="SUPFAM" id="SSF50630">
    <property type="entry name" value="Acid proteases"/>
    <property type="match status" value="1"/>
</dbReference>
<evidence type="ECO:0000256" key="5">
    <source>
        <dbReference type="ARBA" id="ARBA00023180"/>
    </source>
</evidence>
<keyword evidence="6" id="KW-0732">Signal</keyword>
<keyword evidence="3" id="KW-0064">Aspartyl protease</keyword>
<evidence type="ECO:0000313" key="9">
    <source>
        <dbReference type="Proteomes" id="UP000326939"/>
    </source>
</evidence>
<dbReference type="Gene3D" id="2.40.70.10">
    <property type="entry name" value="Acid Proteases"/>
    <property type="match status" value="2"/>
</dbReference>
<evidence type="ECO:0000256" key="3">
    <source>
        <dbReference type="ARBA" id="ARBA00022750"/>
    </source>
</evidence>
<dbReference type="InterPro" id="IPR051708">
    <property type="entry name" value="Plant_Aspart_Prot_A1"/>
</dbReference>
<dbReference type="PANTHER" id="PTHR47967:SF123">
    <property type="entry name" value="ASPARTIC PROTEINASE NEPENTHESIN-1-LIKE"/>
    <property type="match status" value="1"/>
</dbReference>
<evidence type="ECO:0000256" key="4">
    <source>
        <dbReference type="ARBA" id="ARBA00022801"/>
    </source>
</evidence>
<keyword evidence="5" id="KW-0325">Glycoprotein</keyword>
<dbReference type="PROSITE" id="PS51767">
    <property type="entry name" value="PEPTIDASE_A1"/>
    <property type="match status" value="1"/>
</dbReference>
<protein>
    <recommendedName>
        <fullName evidence="7">Peptidase A1 domain-containing protein</fullName>
    </recommendedName>
</protein>
<dbReference type="GO" id="GO:0004190">
    <property type="term" value="F:aspartic-type endopeptidase activity"/>
    <property type="evidence" value="ECO:0007669"/>
    <property type="project" value="UniProtKB-KW"/>
</dbReference>
<dbReference type="GO" id="GO:0005576">
    <property type="term" value="C:extracellular region"/>
    <property type="evidence" value="ECO:0007669"/>
    <property type="project" value="TreeGrafter"/>
</dbReference>
<dbReference type="InterPro" id="IPR021109">
    <property type="entry name" value="Peptidase_aspartic_dom_sf"/>
</dbReference>
<keyword evidence="2" id="KW-0645">Protease</keyword>
<keyword evidence="4" id="KW-0378">Hydrolase</keyword>
<evidence type="ECO:0000256" key="6">
    <source>
        <dbReference type="SAM" id="SignalP"/>
    </source>
</evidence>
<name>A0A5N5P1K0_9ROSI</name>
<dbReference type="PANTHER" id="PTHR47967">
    <property type="entry name" value="OS07G0603500 PROTEIN-RELATED"/>
    <property type="match status" value="1"/>
</dbReference>
<evidence type="ECO:0000256" key="1">
    <source>
        <dbReference type="ARBA" id="ARBA00007447"/>
    </source>
</evidence>
<dbReference type="Pfam" id="PF14541">
    <property type="entry name" value="TAXi_C"/>
    <property type="match status" value="1"/>
</dbReference>
<dbReference type="Pfam" id="PF14543">
    <property type="entry name" value="TAXi_N"/>
    <property type="match status" value="1"/>
</dbReference>
<dbReference type="InterPro" id="IPR033121">
    <property type="entry name" value="PEPTIDASE_A1"/>
</dbReference>
<evidence type="ECO:0000256" key="2">
    <source>
        <dbReference type="ARBA" id="ARBA00022670"/>
    </source>
</evidence>
<dbReference type="InterPro" id="IPR032861">
    <property type="entry name" value="TAXi_N"/>
</dbReference>
<comment type="similarity">
    <text evidence="1">Belongs to the peptidase A1 family.</text>
</comment>
<keyword evidence="9" id="KW-1185">Reference proteome</keyword>
<dbReference type="CDD" id="cd05476">
    <property type="entry name" value="pepsin_A_like_plant"/>
    <property type="match status" value="1"/>
</dbReference>
<sequence>MSPEVSFVFHFFLSSMLLGCIAAVQLDGLTMELIHRDSPQSPLHPGNLPLAERIPKPSACPFAGLHHQTSMISASKAAANKMMSPLTSYGDPFLFFAQVGVGSFQEKSNHPHFKTYNFQIDTGNELSWIQCEGCQNKGNMCFPHKDPPYLNSQSRSYKPISCNQHSFCEPGQCKEGTCTYNVTYGPGSYTSGNLANETFTFYSSHGKHEALEDITFGCSTDSRNMKYAFLFDKNPVSGVLGMGWGPRSFLAQLGSISHGKFSYCIKANNTQNTYLRFGKHIVKSKNLQTTKIMQVKPSAAYHVNLLGISVNGVKLNITKTDLAVRKDGSRGCSIDAGTLATLLVKPVFDTLHAALADHLSRNQNLKRWIIHKLHKDLCYEQLSDAGRENLPVVTFHLENADLEVKPGAIFLFREFECKNVFCLSMLSDDSKTIIGAYQQMKQKFVYDTKARVLSFGPEDCEKNG</sequence>
<feature type="signal peptide" evidence="6">
    <location>
        <begin position="1"/>
        <end position="23"/>
    </location>
</feature>
<organism evidence="8 9">
    <name type="scientific">Salix brachista</name>
    <dbReference type="NCBI Taxonomy" id="2182728"/>
    <lineage>
        <taxon>Eukaryota</taxon>
        <taxon>Viridiplantae</taxon>
        <taxon>Streptophyta</taxon>
        <taxon>Embryophyta</taxon>
        <taxon>Tracheophyta</taxon>
        <taxon>Spermatophyta</taxon>
        <taxon>Magnoliopsida</taxon>
        <taxon>eudicotyledons</taxon>
        <taxon>Gunneridae</taxon>
        <taxon>Pentapetalae</taxon>
        <taxon>rosids</taxon>
        <taxon>fabids</taxon>
        <taxon>Malpighiales</taxon>
        <taxon>Salicaceae</taxon>
        <taxon>Saliceae</taxon>
        <taxon>Salix</taxon>
    </lineage>
</organism>
<gene>
    <name evidence="8" type="ORF">DKX38_000147</name>
</gene>
<dbReference type="EMBL" id="VDCV01000001">
    <property type="protein sequence ID" value="KAB5572953.1"/>
    <property type="molecule type" value="Genomic_DNA"/>
</dbReference>
<dbReference type="GO" id="GO:0006508">
    <property type="term" value="P:proteolysis"/>
    <property type="evidence" value="ECO:0007669"/>
    <property type="project" value="UniProtKB-KW"/>
</dbReference>
<feature type="domain" description="Peptidase A1" evidence="7">
    <location>
        <begin position="95"/>
        <end position="456"/>
    </location>
</feature>
<dbReference type="Proteomes" id="UP000326939">
    <property type="component" value="Chromosome 1"/>
</dbReference>
<comment type="caution">
    <text evidence="8">The sequence shown here is derived from an EMBL/GenBank/DDBJ whole genome shotgun (WGS) entry which is preliminary data.</text>
</comment>
<dbReference type="AlphaFoldDB" id="A0A5N5P1K0"/>
<evidence type="ECO:0000313" key="8">
    <source>
        <dbReference type="EMBL" id="KAB5572953.1"/>
    </source>
</evidence>
<dbReference type="InterPro" id="IPR032799">
    <property type="entry name" value="TAXi_C"/>
</dbReference>
<accession>A0A5N5P1K0</accession>